<dbReference type="GO" id="GO:0016747">
    <property type="term" value="F:acyltransferase activity, transferring groups other than amino-acyl groups"/>
    <property type="evidence" value="ECO:0007669"/>
    <property type="project" value="InterPro"/>
</dbReference>
<evidence type="ECO:0000259" key="1">
    <source>
        <dbReference type="Pfam" id="PF13302"/>
    </source>
</evidence>
<dbReference type="AlphaFoldDB" id="J9DAD0"/>
<evidence type="ECO:0000313" key="2">
    <source>
        <dbReference type="EMBL" id="EJX09836.1"/>
    </source>
</evidence>
<name>J9DAD0_9ZZZZ</name>
<accession>J9DAD0</accession>
<feature type="non-terminal residue" evidence="2">
    <location>
        <position position="136"/>
    </location>
</feature>
<proteinExistence type="predicted"/>
<dbReference type="InterPro" id="IPR000182">
    <property type="entry name" value="GNAT_dom"/>
</dbReference>
<dbReference type="InterPro" id="IPR016181">
    <property type="entry name" value="Acyl_CoA_acyltransferase"/>
</dbReference>
<dbReference type="Pfam" id="PF13302">
    <property type="entry name" value="Acetyltransf_3"/>
    <property type="match status" value="1"/>
</dbReference>
<feature type="domain" description="N-acetyltransferase" evidence="1">
    <location>
        <begin position="14"/>
        <end position="135"/>
    </location>
</feature>
<dbReference type="EMBL" id="AMCI01000308">
    <property type="protein sequence ID" value="EJX09836.1"/>
    <property type="molecule type" value="Genomic_DNA"/>
</dbReference>
<organism evidence="2">
    <name type="scientific">gut metagenome</name>
    <dbReference type="NCBI Taxonomy" id="749906"/>
    <lineage>
        <taxon>unclassified sequences</taxon>
        <taxon>metagenomes</taxon>
        <taxon>organismal metagenomes</taxon>
    </lineage>
</organism>
<protein>
    <submittedName>
        <fullName evidence="2">Acetyltransferase, GNAT family</fullName>
    </submittedName>
</protein>
<dbReference type="PANTHER" id="PTHR43415:SF3">
    <property type="entry name" value="GNAT-FAMILY ACETYLTRANSFERASE"/>
    <property type="match status" value="1"/>
</dbReference>
<dbReference type="PANTHER" id="PTHR43415">
    <property type="entry name" value="SPERMIDINE N(1)-ACETYLTRANSFERASE"/>
    <property type="match status" value="1"/>
</dbReference>
<gene>
    <name evidence="2" type="ORF">EVA_02057</name>
</gene>
<keyword evidence="2" id="KW-0808">Transferase</keyword>
<reference evidence="2" key="1">
    <citation type="journal article" date="2012" name="PLoS ONE">
        <title>Gene sets for utilization of primary and secondary nutrition supplies in the distal gut of endangered iberian lynx.</title>
        <authorList>
            <person name="Alcaide M."/>
            <person name="Messina E."/>
            <person name="Richter M."/>
            <person name="Bargiela R."/>
            <person name="Peplies J."/>
            <person name="Huws S.A."/>
            <person name="Newbold C.J."/>
            <person name="Golyshin P.N."/>
            <person name="Simon M.A."/>
            <person name="Lopez G."/>
            <person name="Yakimov M.M."/>
            <person name="Ferrer M."/>
        </authorList>
    </citation>
    <scope>NUCLEOTIDE SEQUENCE</scope>
</reference>
<comment type="caution">
    <text evidence="2">The sequence shown here is derived from an EMBL/GenBank/DDBJ whole genome shotgun (WGS) entry which is preliminary data.</text>
</comment>
<dbReference type="Gene3D" id="3.40.630.30">
    <property type="match status" value="1"/>
</dbReference>
<sequence length="136" mass="15226">MISAMEKNDLPLVVLRAMEPEDLDLLYTIENDPAMWEVSSGCSPVSKFVLRKYISLQPDEIYSGGELRLVIEDAEQSRAVGLADLTSISLIDGKAEVGIAVLKKEQSKHYGYAALLRLAKYAKMYLKLRFLYAHVS</sequence>
<dbReference type="SUPFAM" id="SSF55729">
    <property type="entry name" value="Acyl-CoA N-acyltransferases (Nat)"/>
    <property type="match status" value="1"/>
</dbReference>